<gene>
    <name evidence="2" type="ORF">PGX00_17635</name>
</gene>
<evidence type="ECO:0000313" key="2">
    <source>
        <dbReference type="EMBL" id="MDB1125373.1"/>
    </source>
</evidence>
<organism evidence="2 3">
    <name type="scientific">Vibrio algarum</name>
    <dbReference type="NCBI Taxonomy" id="3020714"/>
    <lineage>
        <taxon>Bacteria</taxon>
        <taxon>Pseudomonadati</taxon>
        <taxon>Pseudomonadota</taxon>
        <taxon>Gammaproteobacteria</taxon>
        <taxon>Vibrionales</taxon>
        <taxon>Vibrionaceae</taxon>
        <taxon>Vibrio</taxon>
    </lineage>
</organism>
<dbReference type="InterPro" id="IPR016181">
    <property type="entry name" value="Acyl_CoA_acyltransferase"/>
</dbReference>
<reference evidence="2 3" key="1">
    <citation type="submission" date="2023-01" db="EMBL/GenBank/DDBJ databases">
        <title>Vibrio sp. KJ40-1 sp.nov, isolated from marine algae.</title>
        <authorList>
            <person name="Butt M."/>
            <person name="Kim J.M.J."/>
            <person name="Jeon C.O.C."/>
        </authorList>
    </citation>
    <scope>NUCLEOTIDE SEQUENCE [LARGE SCALE GENOMIC DNA]</scope>
    <source>
        <strain evidence="2 3">KJ40-1</strain>
    </source>
</reference>
<dbReference type="InterPro" id="IPR000182">
    <property type="entry name" value="GNAT_dom"/>
</dbReference>
<dbReference type="SUPFAM" id="SSF55729">
    <property type="entry name" value="Acyl-CoA N-acyltransferases (Nat)"/>
    <property type="match status" value="1"/>
</dbReference>
<sequence length="165" mass="18789">MKFTPKFSNSQFFFNPICISDAFTLFNAVSSNKFPTSLPLAKLETLKEAESWCSDRVLDWKTGKCYVWTCSRLLDSVVVGQVTLLPQEDRLALAYWVNPELWGQGIATQMCESLLFHIQSEGYRGFVWAGVHNWNVRSASVLNNLGFKKIESSCESNVEYNLLIE</sequence>
<dbReference type="CDD" id="cd04301">
    <property type="entry name" value="NAT_SF"/>
    <property type="match status" value="1"/>
</dbReference>
<comment type="caution">
    <text evidence="2">The sequence shown here is derived from an EMBL/GenBank/DDBJ whole genome shotgun (WGS) entry which is preliminary data.</text>
</comment>
<dbReference type="PROSITE" id="PS51186">
    <property type="entry name" value="GNAT"/>
    <property type="match status" value="1"/>
</dbReference>
<proteinExistence type="predicted"/>
<name>A0ABT4YV06_9VIBR</name>
<dbReference type="InterPro" id="IPR051531">
    <property type="entry name" value="N-acetyltransferase"/>
</dbReference>
<dbReference type="Gene3D" id="3.40.630.30">
    <property type="match status" value="1"/>
</dbReference>
<dbReference type="PANTHER" id="PTHR43792">
    <property type="entry name" value="GNAT FAMILY, PUTATIVE (AFU_ORTHOLOGUE AFUA_3G00765)-RELATED-RELATED"/>
    <property type="match status" value="1"/>
</dbReference>
<keyword evidence="3" id="KW-1185">Reference proteome</keyword>
<dbReference type="Pfam" id="PF13302">
    <property type="entry name" value="Acetyltransf_3"/>
    <property type="match status" value="1"/>
</dbReference>
<evidence type="ECO:0000259" key="1">
    <source>
        <dbReference type="PROSITE" id="PS51186"/>
    </source>
</evidence>
<dbReference type="PANTHER" id="PTHR43792:SF1">
    <property type="entry name" value="N-ACETYLTRANSFERASE DOMAIN-CONTAINING PROTEIN"/>
    <property type="match status" value="1"/>
</dbReference>
<evidence type="ECO:0000313" key="3">
    <source>
        <dbReference type="Proteomes" id="UP001210678"/>
    </source>
</evidence>
<protein>
    <submittedName>
        <fullName evidence="2">GNAT family N-acetyltransferase</fullName>
    </submittedName>
</protein>
<accession>A0ABT4YV06</accession>
<dbReference type="EMBL" id="JAQLOI010000003">
    <property type="protein sequence ID" value="MDB1125373.1"/>
    <property type="molecule type" value="Genomic_DNA"/>
</dbReference>
<dbReference type="RefSeq" id="WP_272139024.1">
    <property type="nucleotide sequence ID" value="NZ_JAQLOI010000003.1"/>
</dbReference>
<feature type="domain" description="N-acetyltransferase" evidence="1">
    <location>
        <begin position="24"/>
        <end position="165"/>
    </location>
</feature>
<dbReference type="Proteomes" id="UP001210678">
    <property type="component" value="Unassembled WGS sequence"/>
</dbReference>